<dbReference type="AlphaFoldDB" id="A0A7N0ZVD7"/>
<proteinExistence type="predicted"/>
<organism evidence="1 2">
    <name type="scientific">Kalanchoe fedtschenkoi</name>
    <name type="common">Lavender scallops</name>
    <name type="synonym">South American air plant</name>
    <dbReference type="NCBI Taxonomy" id="63787"/>
    <lineage>
        <taxon>Eukaryota</taxon>
        <taxon>Viridiplantae</taxon>
        <taxon>Streptophyta</taxon>
        <taxon>Embryophyta</taxon>
        <taxon>Tracheophyta</taxon>
        <taxon>Spermatophyta</taxon>
        <taxon>Magnoliopsida</taxon>
        <taxon>eudicotyledons</taxon>
        <taxon>Gunneridae</taxon>
        <taxon>Pentapetalae</taxon>
        <taxon>Saxifragales</taxon>
        <taxon>Crassulaceae</taxon>
        <taxon>Kalanchoe</taxon>
    </lineage>
</organism>
<evidence type="ECO:0000313" key="2">
    <source>
        <dbReference type="Proteomes" id="UP000594263"/>
    </source>
</evidence>
<sequence>MPLYAFHTCHQLRVSTNSCNCSFALIYYLNQPWRGGSVTCIDRCKRLRMCRHHCNPPMSLKLFILILPHKLHHVSSLSPPLIFFFSSPVPASAVRFSQTLLHFPHMH</sequence>
<name>A0A7N0ZVD7_KALFE</name>
<evidence type="ECO:0000313" key="1">
    <source>
        <dbReference type="EnsemblPlants" id="Kaladp0040s0251.1.v1.1"/>
    </source>
</evidence>
<dbReference type="Gramene" id="Kaladp0040s0251.1.v1.1">
    <property type="protein sequence ID" value="Kaladp0040s0251.1.v1.1"/>
    <property type="gene ID" value="Kaladp0040s0251.v1.1"/>
</dbReference>
<accession>A0A7N0ZVD7</accession>
<dbReference type="Proteomes" id="UP000594263">
    <property type="component" value="Unplaced"/>
</dbReference>
<dbReference type="EnsemblPlants" id="Kaladp0040s0251.1.v1.1">
    <property type="protein sequence ID" value="Kaladp0040s0251.1.v1.1"/>
    <property type="gene ID" value="Kaladp0040s0251.v1.1"/>
</dbReference>
<keyword evidence="2" id="KW-1185">Reference proteome</keyword>
<protein>
    <submittedName>
        <fullName evidence="1">Uncharacterized protein</fullName>
    </submittedName>
</protein>
<reference evidence="1" key="1">
    <citation type="submission" date="2021-01" db="UniProtKB">
        <authorList>
            <consortium name="EnsemblPlants"/>
        </authorList>
    </citation>
    <scope>IDENTIFICATION</scope>
</reference>